<dbReference type="GO" id="GO:0003676">
    <property type="term" value="F:nucleic acid binding"/>
    <property type="evidence" value="ECO:0007669"/>
    <property type="project" value="InterPro"/>
</dbReference>
<dbReference type="Pfam" id="PF01368">
    <property type="entry name" value="DHH"/>
    <property type="match status" value="1"/>
</dbReference>
<evidence type="ECO:0000259" key="9">
    <source>
        <dbReference type="Pfam" id="PF17768"/>
    </source>
</evidence>
<keyword evidence="3" id="KW-0540">Nuclease</keyword>
<feature type="coiled-coil region" evidence="6">
    <location>
        <begin position="294"/>
        <end position="321"/>
    </location>
</feature>
<accession>A0A1T4N746</accession>
<dbReference type="InterPro" id="IPR004610">
    <property type="entry name" value="RecJ"/>
</dbReference>
<proteinExistence type="inferred from homology"/>
<keyword evidence="6" id="KW-0175">Coiled coil</keyword>
<evidence type="ECO:0000256" key="1">
    <source>
        <dbReference type="ARBA" id="ARBA00005915"/>
    </source>
</evidence>
<evidence type="ECO:0000313" key="11">
    <source>
        <dbReference type="Proteomes" id="UP000189933"/>
    </source>
</evidence>
<dbReference type="GO" id="GO:0006310">
    <property type="term" value="P:DNA recombination"/>
    <property type="evidence" value="ECO:0007669"/>
    <property type="project" value="InterPro"/>
</dbReference>
<dbReference type="EMBL" id="FUXM01000006">
    <property type="protein sequence ID" value="SJZ75044.1"/>
    <property type="molecule type" value="Genomic_DNA"/>
</dbReference>
<keyword evidence="5 10" id="KW-0269">Exonuclease</keyword>
<dbReference type="PANTHER" id="PTHR30255:SF2">
    <property type="entry name" value="SINGLE-STRANDED-DNA-SPECIFIC EXONUCLEASE RECJ"/>
    <property type="match status" value="1"/>
</dbReference>
<feature type="domain" description="RecJ OB" evidence="9">
    <location>
        <begin position="448"/>
        <end position="537"/>
    </location>
</feature>
<organism evidence="10 11">
    <name type="scientific">Carboxydocella sporoproducens DSM 16521</name>
    <dbReference type="NCBI Taxonomy" id="1121270"/>
    <lineage>
        <taxon>Bacteria</taxon>
        <taxon>Bacillati</taxon>
        <taxon>Bacillota</taxon>
        <taxon>Clostridia</taxon>
        <taxon>Eubacteriales</taxon>
        <taxon>Clostridiales Family XVI. Incertae Sedis</taxon>
        <taxon>Carboxydocella</taxon>
    </lineage>
</organism>
<evidence type="ECO:0000256" key="5">
    <source>
        <dbReference type="ARBA" id="ARBA00022839"/>
    </source>
</evidence>
<dbReference type="Gene3D" id="3.90.1640.30">
    <property type="match status" value="1"/>
</dbReference>
<keyword evidence="11" id="KW-1185">Reference proteome</keyword>
<evidence type="ECO:0000256" key="2">
    <source>
        <dbReference type="ARBA" id="ARBA00019841"/>
    </source>
</evidence>
<evidence type="ECO:0000313" key="10">
    <source>
        <dbReference type="EMBL" id="SJZ75044.1"/>
    </source>
</evidence>
<comment type="similarity">
    <text evidence="1">Belongs to the RecJ family.</text>
</comment>
<sequence>MREVRFQLRNLRPMPVELQELAGSKPYLAQLLWQRGWTELPPEAELSSPLDLPQLETGASLVWQAIEMGQPILVYGDYDVDGVTATAVLYRALQALGAKVEYHVPDRFEEGYGLNKERLEQAAAAGIQLVLTCDCGVSNEEEVRRARELGLKVVITDHHLPPERLPAAEAVINPHLLDQPAHPAAWLSGVGVAYYLVRQLYQLAGRAGQERELEQLVALGLVADVVPLLGDNRTLVKRGLQLLQSDQVYPGLGLLLARYRQEEIDEELIAFQLAPRLNAAGRLDHARLAVELLIGRDETRLDEIARRLELLNRQRKAIGDEMGQEAEELLRLRGWQPGEPILLWQPHWHHGVLGIVAGRLCEKYRVPVLLAGLKEDGETLTGSARAPAGYHCREALQQAEVHLQKYGGHAEAAGFSLPRLNWEAFTTTLKSVLVQQQQNLPTTTTLLYDLPFNLTELSPELAREWQELKPFGPGNPPPVFLLEGVEIVSTQVLAQRHLKLTIRQQGIGQTLNWWLAAERAEQIVPGTRGDLLVQPVWQRESTQLICLDFLARTLPGPQPALNLVIEDWRNWREEGRQLPLWQESWYYQWGEGYTPPVRAETLVLLKPPPSERQLREMLALTGARRLVLAFGRADLGRADDFLQNLLALLKHNLALLPPFLGRINLEEAAARLGETVETVFLGLQVLQARHFLQILEVEEEELILQKGPGKGPGDRKLEAGLLAALQESTAFRRFLLEKEIDRIKLYLH</sequence>
<dbReference type="InterPro" id="IPR051673">
    <property type="entry name" value="SSDNA_exonuclease_RecJ"/>
</dbReference>
<dbReference type="NCBIfam" id="TIGR00644">
    <property type="entry name" value="recJ"/>
    <property type="match status" value="1"/>
</dbReference>
<dbReference type="InterPro" id="IPR001667">
    <property type="entry name" value="DDH_dom"/>
</dbReference>
<protein>
    <recommendedName>
        <fullName evidence="2">Single-stranded-DNA-specific exonuclease RecJ</fullName>
    </recommendedName>
</protein>
<dbReference type="GO" id="GO:0006281">
    <property type="term" value="P:DNA repair"/>
    <property type="evidence" value="ECO:0007669"/>
    <property type="project" value="InterPro"/>
</dbReference>
<feature type="domain" description="DDH" evidence="7">
    <location>
        <begin position="72"/>
        <end position="220"/>
    </location>
</feature>
<dbReference type="Proteomes" id="UP000189933">
    <property type="component" value="Unassembled WGS sequence"/>
</dbReference>
<reference evidence="11" key="1">
    <citation type="submission" date="2017-02" db="EMBL/GenBank/DDBJ databases">
        <authorList>
            <person name="Varghese N."/>
            <person name="Submissions S."/>
        </authorList>
    </citation>
    <scope>NUCLEOTIDE SEQUENCE [LARGE SCALE GENOMIC DNA]</scope>
    <source>
        <strain evidence="11">DSM 16521</strain>
    </source>
</reference>
<evidence type="ECO:0000259" key="8">
    <source>
        <dbReference type="Pfam" id="PF02272"/>
    </source>
</evidence>
<evidence type="ECO:0000256" key="6">
    <source>
        <dbReference type="SAM" id="Coils"/>
    </source>
</evidence>
<keyword evidence="4" id="KW-0378">Hydrolase</keyword>
<dbReference type="RefSeq" id="WP_078664924.1">
    <property type="nucleotide sequence ID" value="NZ_FUXM01000006.1"/>
</dbReference>
<feature type="domain" description="DHHA1" evidence="8">
    <location>
        <begin position="345"/>
        <end position="433"/>
    </location>
</feature>
<dbReference type="OrthoDB" id="9809852at2"/>
<gene>
    <name evidence="10" type="ORF">SAMN02745885_00821</name>
</gene>
<dbReference type="InterPro" id="IPR041122">
    <property type="entry name" value="RecJ_OB"/>
</dbReference>
<dbReference type="Gene3D" id="3.10.310.30">
    <property type="match status" value="1"/>
</dbReference>
<dbReference type="GO" id="GO:0008409">
    <property type="term" value="F:5'-3' exonuclease activity"/>
    <property type="evidence" value="ECO:0007669"/>
    <property type="project" value="InterPro"/>
</dbReference>
<dbReference type="SUPFAM" id="SSF64182">
    <property type="entry name" value="DHH phosphoesterases"/>
    <property type="match status" value="1"/>
</dbReference>
<evidence type="ECO:0000256" key="4">
    <source>
        <dbReference type="ARBA" id="ARBA00022801"/>
    </source>
</evidence>
<dbReference type="AlphaFoldDB" id="A0A1T4N746"/>
<dbReference type="InterPro" id="IPR003156">
    <property type="entry name" value="DHHA1_dom"/>
</dbReference>
<dbReference type="Pfam" id="PF02272">
    <property type="entry name" value="DHHA1"/>
    <property type="match status" value="1"/>
</dbReference>
<dbReference type="PANTHER" id="PTHR30255">
    <property type="entry name" value="SINGLE-STRANDED-DNA-SPECIFIC EXONUCLEASE RECJ"/>
    <property type="match status" value="1"/>
</dbReference>
<dbReference type="Pfam" id="PF17768">
    <property type="entry name" value="RecJ_OB"/>
    <property type="match status" value="1"/>
</dbReference>
<evidence type="ECO:0000259" key="7">
    <source>
        <dbReference type="Pfam" id="PF01368"/>
    </source>
</evidence>
<name>A0A1T4N746_9FIRM</name>
<dbReference type="InterPro" id="IPR038763">
    <property type="entry name" value="DHH_sf"/>
</dbReference>
<evidence type="ECO:0000256" key="3">
    <source>
        <dbReference type="ARBA" id="ARBA00022722"/>
    </source>
</evidence>